<organism evidence="2 3">
    <name type="scientific">Saccharopolyspora rectivirgula</name>
    <dbReference type="NCBI Taxonomy" id="28042"/>
    <lineage>
        <taxon>Bacteria</taxon>
        <taxon>Bacillati</taxon>
        <taxon>Actinomycetota</taxon>
        <taxon>Actinomycetes</taxon>
        <taxon>Pseudonocardiales</taxon>
        <taxon>Pseudonocardiaceae</taxon>
        <taxon>Saccharopolyspora</taxon>
    </lineage>
</organism>
<feature type="region of interest" description="Disordered" evidence="1">
    <location>
        <begin position="94"/>
        <end position="118"/>
    </location>
</feature>
<proteinExistence type="predicted"/>
<dbReference type="RefSeq" id="WP_029722027.1">
    <property type="nucleotide sequence ID" value="NZ_JAJUIW010000004.1"/>
</dbReference>
<dbReference type="OrthoDB" id="3684083at2"/>
<evidence type="ECO:0000313" key="3">
    <source>
        <dbReference type="Proteomes" id="UP000031419"/>
    </source>
</evidence>
<dbReference type="AlphaFoldDB" id="A0A073B0L1"/>
<evidence type="ECO:0000313" key="2">
    <source>
        <dbReference type="EMBL" id="KEI45120.1"/>
    </source>
</evidence>
<keyword evidence="3" id="KW-1185">Reference proteome</keyword>
<dbReference type="Proteomes" id="UP000031419">
    <property type="component" value="Unassembled WGS sequence"/>
</dbReference>
<comment type="caution">
    <text evidence="2">The sequence shown here is derived from an EMBL/GenBank/DDBJ whole genome shotgun (WGS) entry which is preliminary data.</text>
</comment>
<feature type="compositionally biased region" description="Pro residues" evidence="1">
    <location>
        <begin position="100"/>
        <end position="109"/>
    </location>
</feature>
<name>A0A073B0L1_9PSEU</name>
<accession>A0A073B0L1</accession>
<dbReference type="EMBL" id="JNVU01000014">
    <property type="protein sequence ID" value="KEI45120.1"/>
    <property type="molecule type" value="Genomic_DNA"/>
</dbReference>
<reference evidence="2 3" key="1">
    <citation type="submission" date="2014-06" db="EMBL/GenBank/DDBJ databases">
        <title>Saccharopolyspora rectivirgula DSM-43113 Genome sequencing.</title>
        <authorList>
            <person name="Barrera C."/>
            <person name="Millon L."/>
            <person name="Rognon B."/>
            <person name="Zaugg C."/>
            <person name="Monod M."/>
        </authorList>
    </citation>
    <scope>NUCLEOTIDE SEQUENCE [LARGE SCALE GENOMIC DNA]</scope>
    <source>
        <strain evidence="2 3">DSM 43113</strain>
    </source>
</reference>
<protein>
    <submittedName>
        <fullName evidence="2">Uncharacterized protein</fullName>
    </submittedName>
</protein>
<gene>
    <name evidence="2" type="ORF">GU90_04840</name>
</gene>
<evidence type="ECO:0000256" key="1">
    <source>
        <dbReference type="SAM" id="MobiDB-lite"/>
    </source>
</evidence>
<sequence length="248" mass="26688">MRPSDQPSASPERTAAALLAEREDQQEFRPRSGGLLISALGLLLCSSAVATGSIINTSSAPNSTVVAEPPGQLALRPDLLRDSEWPLTSTGDLAAVPEIPTEPPQPPQDTPDDVEDGSDTEVLAQARTANPRAGSDEQATEVVDEFYRRLPESPEAAARMLPPGTTGDRESFTEAWNRVSEVQHRSQARSATQVVTEVTADYSDGHRVRLRQLVRVSVGTEPEIVDVELILAQHLGPGANTRINIFAR</sequence>